<keyword evidence="3" id="KW-0560">Oxidoreductase</keyword>
<proteinExistence type="inferred from homology"/>
<dbReference type="PANTHER" id="PTHR22893">
    <property type="entry name" value="NADH OXIDOREDUCTASE-RELATED"/>
    <property type="match status" value="1"/>
</dbReference>
<sequence length="382" mass="42394">MSTPIDEYKLLTPLTLGDDLVLKNRVVFGPLTRARADRVTRAASELNELYYEQRAGAGLIITEATSVSEQAHGWYGTPACYTEDHVVAWKRVVDRVHARGGKIFLQMWHLGRQGHSSFNAKKETVAASAIGLSNEGLIKEVRVRDVNGEYQSFEVPRPLETEEIAGIVEDFRKASALAKKSGFDGVEIHAANGYLVDLFLQSCTNKRTDKYGGSFENRARFLLEVVDAVKTVWPSHRIGVRLNPNGAFAEMGSEDNYEMFTYAMTQLSKHNLAYLAVLDGPAFGFHTKDRLVTIFDAKTHYKGRVMGCNGYTKDIAEGAIRSGCADLIAFGRLFVSNPDLAERFQNDWPVEPYASPSVYWNGDLGAEGYVTFPPYTPSETAP</sequence>
<dbReference type="InterPro" id="IPR013785">
    <property type="entry name" value="Aldolase_TIM"/>
</dbReference>
<dbReference type="CDD" id="cd02933">
    <property type="entry name" value="OYE_like_FMN"/>
    <property type="match status" value="1"/>
</dbReference>
<gene>
    <name evidence="5" type="ORF">Poli38472_001120</name>
</gene>
<accession>A0A8K1CSX0</accession>
<reference evidence="5" key="1">
    <citation type="submission" date="2019-03" db="EMBL/GenBank/DDBJ databases">
        <title>Long read genome sequence of the mycoparasitic Pythium oligandrum ATCC 38472 isolated from sugarbeet rhizosphere.</title>
        <authorList>
            <person name="Gaulin E."/>
        </authorList>
    </citation>
    <scope>NUCLEOTIDE SEQUENCE</scope>
    <source>
        <strain evidence="5">ATCC 38472_TT</strain>
    </source>
</reference>
<dbReference type="EMBL" id="SPLM01000001">
    <property type="protein sequence ID" value="TMW68964.1"/>
    <property type="molecule type" value="Genomic_DNA"/>
</dbReference>
<evidence type="ECO:0000313" key="5">
    <source>
        <dbReference type="EMBL" id="TMW68964.1"/>
    </source>
</evidence>
<evidence type="ECO:0000256" key="3">
    <source>
        <dbReference type="ARBA" id="ARBA00023002"/>
    </source>
</evidence>
<dbReference type="Pfam" id="PF00724">
    <property type="entry name" value="Oxidored_FMN"/>
    <property type="match status" value="1"/>
</dbReference>
<dbReference type="SUPFAM" id="SSF51395">
    <property type="entry name" value="FMN-linked oxidoreductases"/>
    <property type="match status" value="1"/>
</dbReference>
<dbReference type="InterPro" id="IPR045247">
    <property type="entry name" value="Oye-like"/>
</dbReference>
<comment type="cofactor">
    <cofactor evidence="1">
        <name>FMN</name>
        <dbReference type="ChEBI" id="CHEBI:58210"/>
    </cofactor>
</comment>
<comment type="caution">
    <text evidence="5">The sequence shown here is derived from an EMBL/GenBank/DDBJ whole genome shotgun (WGS) entry which is preliminary data.</text>
</comment>
<dbReference type="InterPro" id="IPR001155">
    <property type="entry name" value="OxRdtase_FMN_N"/>
</dbReference>
<dbReference type="AlphaFoldDB" id="A0A8K1CSX0"/>
<dbReference type="PANTHER" id="PTHR22893:SF91">
    <property type="entry name" value="NADPH DEHYDROGENASE 2-RELATED"/>
    <property type="match status" value="1"/>
</dbReference>
<protein>
    <recommendedName>
        <fullName evidence="4">NADH:flavin oxidoreductase/NADH oxidase N-terminal domain-containing protein</fullName>
    </recommendedName>
</protein>
<dbReference type="FunFam" id="3.20.20.70:FF:000059">
    <property type="entry name" value="N-ethylmaleimide reductase, FMN-linked"/>
    <property type="match status" value="1"/>
</dbReference>
<keyword evidence="6" id="KW-1185">Reference proteome</keyword>
<dbReference type="GO" id="GO:0005829">
    <property type="term" value="C:cytosol"/>
    <property type="evidence" value="ECO:0007669"/>
    <property type="project" value="UniProtKB-ARBA"/>
</dbReference>
<evidence type="ECO:0000256" key="2">
    <source>
        <dbReference type="ARBA" id="ARBA00005979"/>
    </source>
</evidence>
<feature type="domain" description="NADH:flavin oxidoreductase/NADH oxidase N-terminal" evidence="4">
    <location>
        <begin position="9"/>
        <end position="348"/>
    </location>
</feature>
<name>A0A8K1CSX0_PYTOL</name>
<dbReference type="GO" id="GO:0016628">
    <property type="term" value="F:oxidoreductase activity, acting on the CH-CH group of donors, NAD or NADP as acceptor"/>
    <property type="evidence" value="ECO:0007669"/>
    <property type="project" value="UniProtKB-ARBA"/>
</dbReference>
<evidence type="ECO:0000259" key="4">
    <source>
        <dbReference type="Pfam" id="PF00724"/>
    </source>
</evidence>
<dbReference type="GO" id="GO:0010181">
    <property type="term" value="F:FMN binding"/>
    <property type="evidence" value="ECO:0007669"/>
    <property type="project" value="InterPro"/>
</dbReference>
<evidence type="ECO:0000256" key="1">
    <source>
        <dbReference type="ARBA" id="ARBA00001917"/>
    </source>
</evidence>
<organism evidence="5 6">
    <name type="scientific">Pythium oligandrum</name>
    <name type="common">Mycoparasitic fungus</name>
    <dbReference type="NCBI Taxonomy" id="41045"/>
    <lineage>
        <taxon>Eukaryota</taxon>
        <taxon>Sar</taxon>
        <taxon>Stramenopiles</taxon>
        <taxon>Oomycota</taxon>
        <taxon>Peronosporomycetes</taxon>
        <taxon>Pythiales</taxon>
        <taxon>Pythiaceae</taxon>
        <taxon>Pythium</taxon>
    </lineage>
</organism>
<dbReference type="Proteomes" id="UP000794436">
    <property type="component" value="Unassembled WGS sequence"/>
</dbReference>
<comment type="similarity">
    <text evidence="2">Belongs to the NADH:flavin oxidoreductase/NADH oxidase family.</text>
</comment>
<evidence type="ECO:0000313" key="6">
    <source>
        <dbReference type="Proteomes" id="UP000794436"/>
    </source>
</evidence>
<dbReference type="Gene3D" id="3.20.20.70">
    <property type="entry name" value="Aldolase class I"/>
    <property type="match status" value="1"/>
</dbReference>